<accession>A0A157ZMV7</accession>
<dbReference type="EMBL" id="FCOE02000003">
    <property type="protein sequence ID" value="SAK46821.1"/>
    <property type="molecule type" value="Genomic_DNA"/>
</dbReference>
<reference evidence="2" key="1">
    <citation type="submission" date="2016-01" db="EMBL/GenBank/DDBJ databases">
        <authorList>
            <person name="Peeters C."/>
        </authorList>
    </citation>
    <scope>NUCLEOTIDE SEQUENCE [LARGE SCALE GENOMIC DNA]</scope>
    <source>
        <strain evidence="2">LMG 29323</strain>
    </source>
</reference>
<protein>
    <submittedName>
        <fullName evidence="2">Uncharacterized protein</fullName>
    </submittedName>
</protein>
<sequence>MHAQSTFFRPSRSPLGPSVNNRDTDIEARSRVIANVPCRWRDAAPKRPDVRLTALVWPRHCKEESPSISNERPPVPVASSTSQGWRFVRTSRGGEFRWTNKAFAPRLSREHAHAAGARCRGRFRPVLIAVRLLGLCPAIVHPPRGSPERQGTAHRTGVLIFRLIRRRGRGKMHPRSHRTTPFIPTTRSVRLRAAISVVGA</sequence>
<evidence type="ECO:0000313" key="2">
    <source>
        <dbReference type="EMBL" id="SAK46821.1"/>
    </source>
</evidence>
<gene>
    <name evidence="2" type="ORF">AWB80_01026</name>
</gene>
<comment type="caution">
    <text evidence="2">The sequence shown here is derived from an EMBL/GenBank/DDBJ whole genome shotgun (WGS) entry which is preliminary data.</text>
</comment>
<proteinExistence type="predicted"/>
<organism evidence="2 3">
    <name type="scientific">Caballeronia pedi</name>
    <dbReference type="NCBI Taxonomy" id="1777141"/>
    <lineage>
        <taxon>Bacteria</taxon>
        <taxon>Pseudomonadati</taxon>
        <taxon>Pseudomonadota</taxon>
        <taxon>Betaproteobacteria</taxon>
        <taxon>Burkholderiales</taxon>
        <taxon>Burkholderiaceae</taxon>
        <taxon>Caballeronia</taxon>
    </lineage>
</organism>
<dbReference type="AlphaFoldDB" id="A0A157ZMV7"/>
<dbReference type="Proteomes" id="UP000054911">
    <property type="component" value="Unassembled WGS sequence"/>
</dbReference>
<keyword evidence="3" id="KW-1185">Reference proteome</keyword>
<evidence type="ECO:0000313" key="3">
    <source>
        <dbReference type="Proteomes" id="UP000054911"/>
    </source>
</evidence>
<name>A0A157ZMV7_9BURK</name>
<evidence type="ECO:0000256" key="1">
    <source>
        <dbReference type="SAM" id="MobiDB-lite"/>
    </source>
</evidence>
<feature type="region of interest" description="Disordered" evidence="1">
    <location>
        <begin position="1"/>
        <end position="23"/>
    </location>
</feature>